<dbReference type="EMBL" id="CP120733">
    <property type="protein sequence ID" value="WFD08781.1"/>
    <property type="molecule type" value="Genomic_DNA"/>
</dbReference>
<reference evidence="1 2" key="1">
    <citation type="submission" date="2023-03" db="EMBL/GenBank/DDBJ databases">
        <title>Complete genome sequence of Tepidibacter sp. SWIR-1, isolated from a deep-sea hydrothermal vent.</title>
        <authorList>
            <person name="Li X."/>
        </authorList>
    </citation>
    <scope>NUCLEOTIDE SEQUENCE [LARGE SCALE GENOMIC DNA]</scope>
    <source>
        <strain evidence="1 2">SWIR-1</strain>
    </source>
</reference>
<keyword evidence="2" id="KW-1185">Reference proteome</keyword>
<protein>
    <submittedName>
        <fullName evidence="1">Uncharacterized protein</fullName>
    </submittedName>
</protein>
<evidence type="ECO:0000313" key="2">
    <source>
        <dbReference type="Proteomes" id="UP001222800"/>
    </source>
</evidence>
<proteinExistence type="predicted"/>
<name>A0ABY8E7A5_9FIRM</name>
<sequence>MMEIDTTVDFLLFNGISNILNRSIDVNGEDIANLEGLVDYYVKNHGQQTYCLLRKLSMLKNKIE</sequence>
<organism evidence="1 2">
    <name type="scientific">Tepidibacter hydrothermalis</name>
    <dbReference type="NCBI Taxonomy" id="3036126"/>
    <lineage>
        <taxon>Bacteria</taxon>
        <taxon>Bacillati</taxon>
        <taxon>Bacillota</taxon>
        <taxon>Clostridia</taxon>
        <taxon>Peptostreptococcales</taxon>
        <taxon>Peptostreptococcaceae</taxon>
        <taxon>Tepidibacter</taxon>
    </lineage>
</organism>
<gene>
    <name evidence="1" type="ORF">P4S50_10260</name>
</gene>
<dbReference type="Proteomes" id="UP001222800">
    <property type="component" value="Chromosome"/>
</dbReference>
<evidence type="ECO:0000313" key="1">
    <source>
        <dbReference type="EMBL" id="WFD08781.1"/>
    </source>
</evidence>
<dbReference type="RefSeq" id="WP_277730696.1">
    <property type="nucleotide sequence ID" value="NZ_CP120733.1"/>
</dbReference>
<accession>A0ABY8E7A5</accession>